<keyword evidence="3" id="KW-1185">Reference proteome</keyword>
<evidence type="ECO:0000313" key="2">
    <source>
        <dbReference type="EMBL" id="GLS22900.1"/>
    </source>
</evidence>
<feature type="transmembrane region" description="Helical" evidence="1">
    <location>
        <begin position="16"/>
        <end position="37"/>
    </location>
</feature>
<comment type="caution">
    <text evidence="2">The sequence shown here is derived from an EMBL/GenBank/DDBJ whole genome shotgun (WGS) entry which is preliminary data.</text>
</comment>
<evidence type="ECO:0000256" key="1">
    <source>
        <dbReference type="SAM" id="Phobius"/>
    </source>
</evidence>
<feature type="transmembrane region" description="Helical" evidence="1">
    <location>
        <begin position="184"/>
        <end position="203"/>
    </location>
</feature>
<keyword evidence="1" id="KW-1133">Transmembrane helix</keyword>
<evidence type="ECO:0008006" key="4">
    <source>
        <dbReference type="Google" id="ProtNLM"/>
    </source>
</evidence>
<name>A0ABQ6CV87_9HYPH</name>
<feature type="transmembrane region" description="Helical" evidence="1">
    <location>
        <begin position="133"/>
        <end position="151"/>
    </location>
</feature>
<organism evidence="2 3">
    <name type="scientific">Labrys miyagiensis</name>
    <dbReference type="NCBI Taxonomy" id="346912"/>
    <lineage>
        <taxon>Bacteria</taxon>
        <taxon>Pseudomonadati</taxon>
        <taxon>Pseudomonadota</taxon>
        <taxon>Alphaproteobacteria</taxon>
        <taxon>Hyphomicrobiales</taxon>
        <taxon>Xanthobacteraceae</taxon>
        <taxon>Labrys</taxon>
    </lineage>
</organism>
<keyword evidence="1" id="KW-0472">Membrane</keyword>
<dbReference type="EMBL" id="BSPC01000066">
    <property type="protein sequence ID" value="GLS22900.1"/>
    <property type="molecule type" value="Genomic_DNA"/>
</dbReference>
<dbReference type="Pfam" id="PF09948">
    <property type="entry name" value="PpoB2"/>
    <property type="match status" value="1"/>
</dbReference>
<protein>
    <recommendedName>
        <fullName evidence="4">DUF2182 domain-containing protein</fullName>
    </recommendedName>
</protein>
<dbReference type="RefSeq" id="WP_284315848.1">
    <property type="nucleotide sequence ID" value="NZ_BSPC01000066.1"/>
</dbReference>
<feature type="transmembrane region" description="Helical" evidence="1">
    <location>
        <begin position="105"/>
        <end position="127"/>
    </location>
</feature>
<reference evidence="3" key="1">
    <citation type="journal article" date="2019" name="Int. J. Syst. Evol. Microbiol.">
        <title>The Global Catalogue of Microorganisms (GCM) 10K type strain sequencing project: providing services to taxonomists for standard genome sequencing and annotation.</title>
        <authorList>
            <consortium name="The Broad Institute Genomics Platform"/>
            <consortium name="The Broad Institute Genome Sequencing Center for Infectious Disease"/>
            <person name="Wu L."/>
            <person name="Ma J."/>
        </authorList>
    </citation>
    <scope>NUCLEOTIDE SEQUENCE [LARGE SCALE GENOMIC DNA]</scope>
    <source>
        <strain evidence="3">NBRC 101365</strain>
    </source>
</reference>
<proteinExistence type="predicted"/>
<feature type="transmembrane region" description="Helical" evidence="1">
    <location>
        <begin position="73"/>
        <end position="93"/>
    </location>
</feature>
<evidence type="ECO:0000313" key="3">
    <source>
        <dbReference type="Proteomes" id="UP001156882"/>
    </source>
</evidence>
<accession>A0ABQ6CV87</accession>
<dbReference type="InterPro" id="IPR018688">
    <property type="entry name" value="PpoB2-like"/>
</dbReference>
<gene>
    <name evidence="2" type="ORF">GCM10007874_59200</name>
</gene>
<dbReference type="Proteomes" id="UP001156882">
    <property type="component" value="Unassembled WGS sequence"/>
</dbReference>
<keyword evidence="1" id="KW-0812">Transmembrane</keyword>
<sequence length="227" mass="24461">MTRALAVYRDYVAGRFWPLFLASVLGWLGLLLLDATVEIPMLCTSGRDALSDVSSILAAVWSINGSATLLLSWLLMLAAMMAPLLAPSLMHVWDRSLVERRMRAALLFLLAYALVWMLALGLLQAAALVLRILAGREVVALVLALVLALVWQRTGLRAQLLRECHARHALPAFGLRADLGSLRFGAAVALPCIGACAGLMLVPLASPTAHLPLMVAVSVLMVVERYG</sequence>